<evidence type="ECO:0000256" key="1">
    <source>
        <dbReference type="SAM" id="SignalP"/>
    </source>
</evidence>
<keyword evidence="3" id="KW-1185">Reference proteome</keyword>
<proteinExistence type="predicted"/>
<name>A0ABQ8G217_9PEZI</name>
<dbReference type="Proteomes" id="UP000774617">
    <property type="component" value="Unassembled WGS sequence"/>
</dbReference>
<sequence>MKFLLPAITTLACLAQSTQAATWYFLRYYTASSSQKFTGLTGEMVVPRLPKAGTYYLWPGLQPTDGSGVYQNVLDGNSGTWWFGSGWCCSNPSLPWGGGFNTYAGETVKFENVLSGNTWTTTTTHESTGTEKTDTFALSSKSFNQVLFAIELTGVSWDFGPLEFKNVVITATGTDSSWCDNSPENYNSATKYSISGVSASVSGNTVTCKISSIILQSPA</sequence>
<evidence type="ECO:0000313" key="3">
    <source>
        <dbReference type="Proteomes" id="UP000774617"/>
    </source>
</evidence>
<evidence type="ECO:0000313" key="2">
    <source>
        <dbReference type="EMBL" id="KAH7042610.1"/>
    </source>
</evidence>
<accession>A0ABQ8G217</accession>
<gene>
    <name evidence="2" type="ORF">B0J12DRAFT_203520</name>
</gene>
<feature type="signal peptide" evidence="1">
    <location>
        <begin position="1"/>
        <end position="20"/>
    </location>
</feature>
<keyword evidence="1" id="KW-0732">Signal</keyword>
<dbReference type="EMBL" id="JAGTJR010000025">
    <property type="protein sequence ID" value="KAH7042610.1"/>
    <property type="molecule type" value="Genomic_DNA"/>
</dbReference>
<reference evidence="2 3" key="1">
    <citation type="journal article" date="2021" name="Nat. Commun.">
        <title>Genetic determinants of endophytism in the Arabidopsis root mycobiome.</title>
        <authorList>
            <person name="Mesny F."/>
            <person name="Miyauchi S."/>
            <person name="Thiergart T."/>
            <person name="Pickel B."/>
            <person name="Atanasova L."/>
            <person name="Karlsson M."/>
            <person name="Huettel B."/>
            <person name="Barry K.W."/>
            <person name="Haridas S."/>
            <person name="Chen C."/>
            <person name="Bauer D."/>
            <person name="Andreopoulos W."/>
            <person name="Pangilinan J."/>
            <person name="LaButti K."/>
            <person name="Riley R."/>
            <person name="Lipzen A."/>
            <person name="Clum A."/>
            <person name="Drula E."/>
            <person name="Henrissat B."/>
            <person name="Kohler A."/>
            <person name="Grigoriev I.V."/>
            <person name="Martin F.M."/>
            <person name="Hacquard S."/>
        </authorList>
    </citation>
    <scope>NUCLEOTIDE SEQUENCE [LARGE SCALE GENOMIC DNA]</scope>
    <source>
        <strain evidence="2 3">MPI-SDFR-AT-0080</strain>
    </source>
</reference>
<organism evidence="2 3">
    <name type="scientific">Macrophomina phaseolina</name>
    <dbReference type="NCBI Taxonomy" id="35725"/>
    <lineage>
        <taxon>Eukaryota</taxon>
        <taxon>Fungi</taxon>
        <taxon>Dikarya</taxon>
        <taxon>Ascomycota</taxon>
        <taxon>Pezizomycotina</taxon>
        <taxon>Dothideomycetes</taxon>
        <taxon>Dothideomycetes incertae sedis</taxon>
        <taxon>Botryosphaeriales</taxon>
        <taxon>Botryosphaeriaceae</taxon>
        <taxon>Macrophomina</taxon>
    </lineage>
</organism>
<protein>
    <submittedName>
        <fullName evidence="2">Uncharacterized protein</fullName>
    </submittedName>
</protein>
<comment type="caution">
    <text evidence="2">The sequence shown here is derived from an EMBL/GenBank/DDBJ whole genome shotgun (WGS) entry which is preliminary data.</text>
</comment>
<feature type="chain" id="PRO_5047205666" evidence="1">
    <location>
        <begin position="21"/>
        <end position="219"/>
    </location>
</feature>